<dbReference type="Pfam" id="PF08021">
    <property type="entry name" value="FAD_binding_9"/>
    <property type="match status" value="1"/>
</dbReference>
<reference evidence="4 5" key="1">
    <citation type="submission" date="2017-05" db="EMBL/GenBank/DDBJ databases">
        <authorList>
            <person name="Varghese N."/>
            <person name="Submissions S."/>
        </authorList>
    </citation>
    <scope>NUCLEOTIDE SEQUENCE [LARGE SCALE GENOMIC DNA]</scope>
    <source>
        <strain evidence="4 5">DSM 100094</strain>
    </source>
</reference>
<evidence type="ECO:0000259" key="3">
    <source>
        <dbReference type="Pfam" id="PF08021"/>
    </source>
</evidence>
<organism evidence="4 5">
    <name type="scientific">Paracoccus laeviglucosivorans</name>
    <dbReference type="NCBI Taxonomy" id="1197861"/>
    <lineage>
        <taxon>Bacteria</taxon>
        <taxon>Pseudomonadati</taxon>
        <taxon>Pseudomonadota</taxon>
        <taxon>Alphaproteobacteria</taxon>
        <taxon>Rhodobacterales</taxon>
        <taxon>Paracoccaceae</taxon>
        <taxon>Paracoccus</taxon>
    </lineage>
</organism>
<dbReference type="CDD" id="cd06193">
    <property type="entry name" value="siderophore_interacting"/>
    <property type="match status" value="1"/>
</dbReference>
<evidence type="ECO:0000313" key="5">
    <source>
        <dbReference type="Proteomes" id="UP000319014"/>
    </source>
</evidence>
<dbReference type="PANTHER" id="PTHR30157">
    <property type="entry name" value="FERRIC REDUCTASE, NADPH-DEPENDENT"/>
    <property type="match status" value="1"/>
</dbReference>
<dbReference type="Proteomes" id="UP000319014">
    <property type="component" value="Unassembled WGS sequence"/>
</dbReference>
<feature type="domain" description="SIP-like Rossmann fold" evidence="2">
    <location>
        <begin position="226"/>
        <end position="325"/>
    </location>
</feature>
<name>A0A521BBJ9_9RHOB</name>
<proteinExistence type="inferred from homology"/>
<evidence type="ECO:0000256" key="1">
    <source>
        <dbReference type="ARBA" id="ARBA00035644"/>
    </source>
</evidence>
<dbReference type="Gene3D" id="2.40.30.10">
    <property type="entry name" value="Translation factors"/>
    <property type="match status" value="1"/>
</dbReference>
<dbReference type="InterPro" id="IPR039261">
    <property type="entry name" value="FNR_nucleotide-bd"/>
</dbReference>
<accession>A0A521BBJ9</accession>
<dbReference type="AlphaFoldDB" id="A0A521BBJ9"/>
<comment type="similarity">
    <text evidence="1">Belongs to the SIP oxidoreductase family.</text>
</comment>
<keyword evidence="5" id="KW-1185">Reference proteome</keyword>
<dbReference type="EMBL" id="FXTK01000002">
    <property type="protein sequence ID" value="SMO44438.1"/>
    <property type="molecule type" value="Genomic_DNA"/>
</dbReference>
<feature type="domain" description="Siderophore-interacting FAD-binding" evidence="3">
    <location>
        <begin position="108"/>
        <end position="218"/>
    </location>
</feature>
<dbReference type="InterPro" id="IPR013113">
    <property type="entry name" value="SIP_FAD-bd"/>
</dbReference>
<dbReference type="InterPro" id="IPR007037">
    <property type="entry name" value="SIP_rossman_dom"/>
</dbReference>
<dbReference type="Pfam" id="PF04954">
    <property type="entry name" value="SIP"/>
    <property type="match status" value="1"/>
</dbReference>
<dbReference type="InterPro" id="IPR039374">
    <property type="entry name" value="SIP_fam"/>
</dbReference>
<evidence type="ECO:0000259" key="2">
    <source>
        <dbReference type="Pfam" id="PF04954"/>
    </source>
</evidence>
<gene>
    <name evidence="4" type="ORF">SAMN06265221_102199</name>
</gene>
<dbReference type="OrthoDB" id="9814826at2"/>
<sequence>MFPIRSHRSTGTLSSASGAASAILRARAAEWEVELAETPESLTMHVWGSELCLIPEDGAVRIELRAPEQRIIGLLQDNATELFESHGMSIKWDNVNEGALTSGLALMQVVSVTQRTSGFIRIRVQGEEAARFGQGSLHFRLLIPPQGREAKWPRIAANGRTIWPEGEDALHRPVYTVADQAGDWVDFDIYRHTGSPTCDWADRVQPGEIVGLLGPGGGWCSEAATLRLFGDETALPAIARMLALTKGEARVWLRCGAQDLGHLADDPRVTRCDDLMAALHTADLGEGEDRHVFFAGPAQAARDARRHLVDRGLNKRQFITAAYWGQPDSRA</sequence>
<protein>
    <submittedName>
        <fullName evidence="4">NADPH-dependent ferric siderophore reductase, contains FAD-binding and SIP domains</fullName>
    </submittedName>
</protein>
<dbReference type="PANTHER" id="PTHR30157:SF0">
    <property type="entry name" value="NADPH-DEPENDENT FERRIC-CHELATE REDUCTASE"/>
    <property type="match status" value="1"/>
</dbReference>
<dbReference type="Gene3D" id="3.40.50.80">
    <property type="entry name" value="Nucleotide-binding domain of ferredoxin-NADP reductase (FNR) module"/>
    <property type="match status" value="1"/>
</dbReference>
<dbReference type="RefSeq" id="WP_142661737.1">
    <property type="nucleotide sequence ID" value="NZ_FXTK01000002.1"/>
</dbReference>
<evidence type="ECO:0000313" key="4">
    <source>
        <dbReference type="EMBL" id="SMO44438.1"/>
    </source>
</evidence>